<proteinExistence type="predicted"/>
<gene>
    <name evidence="1" type="ORF">AVDCRST_MAG33-284</name>
</gene>
<sequence>MPYRRLTVTLTLAGLLTLGVGALGPQNGIGQTPSAATPAPGECSVAPLPAPVWDGVEIAEPTAPVSVEGPFTPPTGTAVDDDTLAGVTATITESIACQNAGDVARTLALFTPDAVRAFFSGPRGFDAASVDATVAAGAMPVAEGRVITLVSIGEVTRLADGRVGAVVTTTAGEVEYVDFLFLAQGEAPDGTGRWLIDASIAIDGQTQVSGEATTIP</sequence>
<name>A0A6J4U9I3_9BACT</name>
<evidence type="ECO:0000313" key="1">
    <source>
        <dbReference type="EMBL" id="CAA9544027.1"/>
    </source>
</evidence>
<accession>A0A6J4U9I3</accession>
<dbReference type="AlphaFoldDB" id="A0A6J4U9I3"/>
<dbReference type="EMBL" id="CADCWK010000023">
    <property type="protein sequence ID" value="CAA9544027.1"/>
    <property type="molecule type" value="Genomic_DNA"/>
</dbReference>
<protein>
    <submittedName>
        <fullName evidence="1">Uncharacterized protein</fullName>
    </submittedName>
</protein>
<dbReference type="InterPro" id="IPR032710">
    <property type="entry name" value="NTF2-like_dom_sf"/>
</dbReference>
<organism evidence="1">
    <name type="scientific">uncultured Thermomicrobiales bacterium</name>
    <dbReference type="NCBI Taxonomy" id="1645740"/>
    <lineage>
        <taxon>Bacteria</taxon>
        <taxon>Pseudomonadati</taxon>
        <taxon>Thermomicrobiota</taxon>
        <taxon>Thermomicrobia</taxon>
        <taxon>Thermomicrobiales</taxon>
        <taxon>environmental samples</taxon>
    </lineage>
</organism>
<reference evidence="1" key="1">
    <citation type="submission" date="2020-02" db="EMBL/GenBank/DDBJ databases">
        <authorList>
            <person name="Meier V. D."/>
        </authorList>
    </citation>
    <scope>NUCLEOTIDE SEQUENCE</scope>
    <source>
        <strain evidence="1">AVDCRST_MAG33</strain>
    </source>
</reference>
<dbReference type="SUPFAM" id="SSF54427">
    <property type="entry name" value="NTF2-like"/>
    <property type="match status" value="1"/>
</dbReference>